<accession>A0ABY5HYG5</accession>
<evidence type="ECO:0000313" key="2">
    <source>
        <dbReference type="Proteomes" id="UP001060112"/>
    </source>
</evidence>
<dbReference type="Gene3D" id="3.30.360.10">
    <property type="entry name" value="Dihydrodipicolinate Reductase, domain 2"/>
    <property type="match status" value="1"/>
</dbReference>
<sequence length="137" mass="16363">MIHELDYITYIMGFPKELKGYYNRLSNLEIDSEDIAVYIAKYEHSLVELHLDYFGRYPRRQVEIITNDNIIIGDIINQNIKFLKDNKTIEFQEETNDKYILEMRTFLKMYEQKIVNTNSILEANEVLTLAQSIEKEE</sequence>
<keyword evidence="2" id="KW-1185">Reference proteome</keyword>
<organism evidence="1 2">
    <name type="scientific">Allocoprobacillus halotolerans</name>
    <dbReference type="NCBI Taxonomy" id="2944914"/>
    <lineage>
        <taxon>Bacteria</taxon>
        <taxon>Bacillati</taxon>
        <taxon>Bacillota</taxon>
        <taxon>Erysipelotrichia</taxon>
        <taxon>Erysipelotrichales</taxon>
        <taxon>Erysipelotrichaceae</taxon>
        <taxon>Allocoprobacillus</taxon>
    </lineage>
</organism>
<dbReference type="EMBL" id="CP101620">
    <property type="protein sequence ID" value="UTY38123.1"/>
    <property type="molecule type" value="Genomic_DNA"/>
</dbReference>
<proteinExistence type="predicted"/>
<dbReference type="Proteomes" id="UP001060112">
    <property type="component" value="Chromosome"/>
</dbReference>
<dbReference type="SUPFAM" id="SSF55347">
    <property type="entry name" value="Glyceraldehyde-3-phosphate dehydrogenase-like, C-terminal domain"/>
    <property type="match status" value="1"/>
</dbReference>
<evidence type="ECO:0000313" key="1">
    <source>
        <dbReference type="EMBL" id="UTY38123.1"/>
    </source>
</evidence>
<reference evidence="1" key="1">
    <citation type="submission" date="2022-07" db="EMBL/GenBank/DDBJ databases">
        <title>Faecal culturing of patients with breast cancer.</title>
        <authorList>
            <person name="Teng N.M.Y."/>
            <person name="Kiu R."/>
            <person name="Evans R."/>
            <person name="Baker D.J."/>
            <person name="Zenner C."/>
            <person name="Robinson S.D."/>
            <person name="Hall L.J."/>
        </authorList>
    </citation>
    <scope>NUCLEOTIDE SEQUENCE</scope>
    <source>
        <strain evidence="1">LH1062</strain>
    </source>
</reference>
<protein>
    <submittedName>
        <fullName evidence="1">Uncharacterized protein</fullName>
    </submittedName>
</protein>
<name>A0ABY5HYG5_9FIRM</name>
<dbReference type="RefSeq" id="WP_290138219.1">
    <property type="nucleotide sequence ID" value="NZ_CP101620.1"/>
</dbReference>
<gene>
    <name evidence="1" type="ORF">NMU03_10520</name>
</gene>